<dbReference type="InterPro" id="IPR002523">
    <property type="entry name" value="MgTranspt_CorA/ZnTranspt_ZntB"/>
</dbReference>
<comment type="subcellular location">
    <subcellularLocation>
        <location evidence="1">Cell membrane</location>
        <topology evidence="1">Multi-pass membrane protein</topology>
    </subcellularLocation>
</comment>
<evidence type="ECO:0000256" key="6">
    <source>
        <dbReference type="ARBA" id="ARBA00022692"/>
    </source>
</evidence>
<keyword evidence="11" id="KW-0175">Coiled coil</keyword>
<dbReference type="InterPro" id="IPR045861">
    <property type="entry name" value="CorA_cytoplasmic_dom"/>
</dbReference>
<keyword evidence="3" id="KW-0813">Transport</keyword>
<dbReference type="Gene3D" id="3.30.460.20">
    <property type="entry name" value="CorA soluble domain-like"/>
    <property type="match status" value="1"/>
</dbReference>
<dbReference type="Proteomes" id="UP001597186">
    <property type="component" value="Unassembled WGS sequence"/>
</dbReference>
<keyword evidence="6 12" id="KW-0812">Transmembrane</keyword>
<feature type="transmembrane region" description="Helical" evidence="12">
    <location>
        <begin position="299"/>
        <end position="319"/>
    </location>
</feature>
<comment type="caution">
    <text evidence="13">The sequence shown here is derived from an EMBL/GenBank/DDBJ whole genome shotgun (WGS) entry which is preliminary data.</text>
</comment>
<evidence type="ECO:0000313" key="13">
    <source>
        <dbReference type="EMBL" id="MFD1510859.1"/>
    </source>
</evidence>
<name>A0ABW4EM50_9RHOB</name>
<evidence type="ECO:0000313" key="14">
    <source>
        <dbReference type="Proteomes" id="UP001597186"/>
    </source>
</evidence>
<dbReference type="InterPro" id="IPR045863">
    <property type="entry name" value="CorA_TM1_TM2"/>
</dbReference>
<evidence type="ECO:0000256" key="10">
    <source>
        <dbReference type="ARBA" id="ARBA00023136"/>
    </source>
</evidence>
<evidence type="ECO:0000256" key="3">
    <source>
        <dbReference type="ARBA" id="ARBA00022448"/>
    </source>
</evidence>
<dbReference type="SUPFAM" id="SSF143865">
    <property type="entry name" value="CorA soluble domain-like"/>
    <property type="match status" value="1"/>
</dbReference>
<evidence type="ECO:0000256" key="4">
    <source>
        <dbReference type="ARBA" id="ARBA00022475"/>
    </source>
</evidence>
<keyword evidence="14" id="KW-1185">Reference proteome</keyword>
<dbReference type="Gene3D" id="1.20.58.340">
    <property type="entry name" value="Magnesium transport protein CorA, transmembrane region"/>
    <property type="match status" value="2"/>
</dbReference>
<dbReference type="SUPFAM" id="SSF144083">
    <property type="entry name" value="Magnesium transport protein CorA, transmembrane region"/>
    <property type="match status" value="1"/>
</dbReference>
<comment type="similarity">
    <text evidence="2">Belongs to the CorA metal ion transporter (MIT) (TC 1.A.35) family.</text>
</comment>
<evidence type="ECO:0000256" key="5">
    <source>
        <dbReference type="ARBA" id="ARBA00022519"/>
    </source>
</evidence>
<protein>
    <submittedName>
        <fullName evidence="13">Zinc transporter ZntB</fullName>
    </submittedName>
</protein>
<keyword evidence="7" id="KW-0862">Zinc</keyword>
<evidence type="ECO:0000256" key="12">
    <source>
        <dbReference type="SAM" id="Phobius"/>
    </source>
</evidence>
<feature type="coiled-coil region" evidence="11">
    <location>
        <begin position="225"/>
        <end position="259"/>
    </location>
</feature>
<keyword evidence="10 12" id="KW-0472">Membrane</keyword>
<reference evidence="14" key="1">
    <citation type="journal article" date="2019" name="Int. J. Syst. Evol. Microbiol.">
        <title>The Global Catalogue of Microorganisms (GCM) 10K type strain sequencing project: providing services to taxonomists for standard genome sequencing and annotation.</title>
        <authorList>
            <consortium name="The Broad Institute Genomics Platform"/>
            <consortium name="The Broad Institute Genome Sequencing Center for Infectious Disease"/>
            <person name="Wu L."/>
            <person name="Ma J."/>
        </authorList>
    </citation>
    <scope>NUCLEOTIDE SEQUENCE [LARGE SCALE GENOMIC DNA]</scope>
    <source>
        <strain evidence="14">CGMCC 1.12477</strain>
    </source>
</reference>
<evidence type="ECO:0000256" key="1">
    <source>
        <dbReference type="ARBA" id="ARBA00004651"/>
    </source>
</evidence>
<dbReference type="RefSeq" id="WP_379917451.1">
    <property type="nucleotide sequence ID" value="NZ_JBHUDD010000146.1"/>
</dbReference>
<evidence type="ECO:0000256" key="7">
    <source>
        <dbReference type="ARBA" id="ARBA00022833"/>
    </source>
</evidence>
<sequence>MSIDSLHTDLPDWLSLRFDGQGGVEDPPDPADVPDAGFDWMHLRRDAGETATRLAALGLDEVVVHALTAQDTRPRCTVHGDGVLLLLRGVNLNPGADPEDMVSVRLWLEERRVVGVWLRPLYAVGDVLAAARRGQGPQSPGDFAARLALRLADRADPAVAAINEAVDDLETDLEAMSGTQMRRRLLDLRRQAIILRRYMLPQRDALSTFEIEDLAWLRARDRTRLREAAERVARLGEDLDALRDRAQVVQDHLMDQRAEAMNRQMLLLSVVAAVFLPLGLLSGMLGMNVGGLPGADLASAFWIVTAGMVAIGGGLWLLFRWLGFRA</sequence>
<dbReference type="PANTHER" id="PTHR46494">
    <property type="entry name" value="CORA FAMILY METAL ION TRANSPORTER (EUROFUNG)"/>
    <property type="match status" value="1"/>
</dbReference>
<keyword evidence="8 12" id="KW-1133">Transmembrane helix</keyword>
<feature type="transmembrane region" description="Helical" evidence="12">
    <location>
        <begin position="266"/>
        <end position="287"/>
    </location>
</feature>
<evidence type="ECO:0000256" key="11">
    <source>
        <dbReference type="SAM" id="Coils"/>
    </source>
</evidence>
<accession>A0ABW4EM50</accession>
<dbReference type="CDD" id="cd12833">
    <property type="entry name" value="ZntB-like_1"/>
    <property type="match status" value="1"/>
</dbReference>
<dbReference type="Pfam" id="PF01544">
    <property type="entry name" value="CorA"/>
    <property type="match status" value="1"/>
</dbReference>
<evidence type="ECO:0000256" key="9">
    <source>
        <dbReference type="ARBA" id="ARBA00023065"/>
    </source>
</evidence>
<keyword evidence="4" id="KW-1003">Cell membrane</keyword>
<gene>
    <name evidence="13" type="ORF">ACFTOW_15855</name>
</gene>
<keyword evidence="5" id="KW-0997">Cell inner membrane</keyword>
<keyword evidence="9" id="KW-0406">Ion transport</keyword>
<dbReference type="EMBL" id="JBHUDD010000146">
    <property type="protein sequence ID" value="MFD1510859.1"/>
    <property type="molecule type" value="Genomic_DNA"/>
</dbReference>
<organism evidence="13 14">
    <name type="scientific">Lacimonas salitolerans</name>
    <dbReference type="NCBI Taxonomy" id="1323750"/>
    <lineage>
        <taxon>Bacteria</taxon>
        <taxon>Pseudomonadati</taxon>
        <taxon>Pseudomonadota</taxon>
        <taxon>Alphaproteobacteria</taxon>
        <taxon>Rhodobacterales</taxon>
        <taxon>Paracoccaceae</taxon>
        <taxon>Lacimonas</taxon>
    </lineage>
</organism>
<evidence type="ECO:0000256" key="8">
    <source>
        <dbReference type="ARBA" id="ARBA00022989"/>
    </source>
</evidence>
<dbReference type="PANTHER" id="PTHR46494:SF3">
    <property type="entry name" value="ZINC TRANSPORT PROTEIN ZNTB"/>
    <property type="match status" value="1"/>
</dbReference>
<proteinExistence type="inferred from homology"/>
<evidence type="ECO:0000256" key="2">
    <source>
        <dbReference type="ARBA" id="ARBA00009765"/>
    </source>
</evidence>